<name>A0A9D4CZE6_DREPO</name>
<dbReference type="PRINTS" id="PR00419">
    <property type="entry name" value="ADXRDTASE"/>
</dbReference>
<proteinExistence type="predicted"/>
<dbReference type="SUPFAM" id="SSF51905">
    <property type="entry name" value="FAD/NAD(P)-binding domain"/>
    <property type="match status" value="1"/>
</dbReference>
<dbReference type="Gene3D" id="3.50.50.60">
    <property type="entry name" value="FAD/NAD(P)-binding domain"/>
    <property type="match status" value="1"/>
</dbReference>
<evidence type="ECO:0000313" key="1">
    <source>
        <dbReference type="EMBL" id="KAH3735359.1"/>
    </source>
</evidence>
<dbReference type="InterPro" id="IPR036188">
    <property type="entry name" value="FAD/NAD-bd_sf"/>
</dbReference>
<reference evidence="1" key="1">
    <citation type="journal article" date="2019" name="bioRxiv">
        <title>The Genome of the Zebra Mussel, Dreissena polymorpha: A Resource for Invasive Species Research.</title>
        <authorList>
            <person name="McCartney M.A."/>
            <person name="Auch B."/>
            <person name="Kono T."/>
            <person name="Mallez S."/>
            <person name="Zhang Y."/>
            <person name="Obille A."/>
            <person name="Becker A."/>
            <person name="Abrahante J.E."/>
            <person name="Garbe J."/>
            <person name="Badalamenti J.P."/>
            <person name="Herman A."/>
            <person name="Mangelson H."/>
            <person name="Liachko I."/>
            <person name="Sullivan S."/>
            <person name="Sone E.D."/>
            <person name="Koren S."/>
            <person name="Silverstein K.A.T."/>
            <person name="Beckman K.B."/>
            <person name="Gohl D.M."/>
        </authorList>
    </citation>
    <scope>NUCLEOTIDE SEQUENCE</scope>
    <source>
        <strain evidence="1">Duluth1</strain>
        <tissue evidence="1">Whole animal</tissue>
    </source>
</reference>
<organism evidence="1 2">
    <name type="scientific">Dreissena polymorpha</name>
    <name type="common">Zebra mussel</name>
    <name type="synonym">Mytilus polymorpha</name>
    <dbReference type="NCBI Taxonomy" id="45954"/>
    <lineage>
        <taxon>Eukaryota</taxon>
        <taxon>Metazoa</taxon>
        <taxon>Spiralia</taxon>
        <taxon>Lophotrochozoa</taxon>
        <taxon>Mollusca</taxon>
        <taxon>Bivalvia</taxon>
        <taxon>Autobranchia</taxon>
        <taxon>Heteroconchia</taxon>
        <taxon>Euheterodonta</taxon>
        <taxon>Imparidentia</taxon>
        <taxon>Neoheterodontei</taxon>
        <taxon>Myida</taxon>
        <taxon>Dreissenoidea</taxon>
        <taxon>Dreissenidae</taxon>
        <taxon>Dreissena</taxon>
    </lineage>
</organism>
<comment type="caution">
    <text evidence="1">The sequence shown here is derived from an EMBL/GenBank/DDBJ whole genome shotgun (WGS) entry which is preliminary data.</text>
</comment>
<dbReference type="Proteomes" id="UP000828390">
    <property type="component" value="Unassembled WGS sequence"/>
</dbReference>
<reference evidence="1" key="2">
    <citation type="submission" date="2020-11" db="EMBL/GenBank/DDBJ databases">
        <authorList>
            <person name="McCartney M.A."/>
            <person name="Auch B."/>
            <person name="Kono T."/>
            <person name="Mallez S."/>
            <person name="Becker A."/>
            <person name="Gohl D.M."/>
            <person name="Silverstein K.A.T."/>
            <person name="Koren S."/>
            <person name="Bechman K.B."/>
            <person name="Herman A."/>
            <person name="Abrahante J.E."/>
            <person name="Garbe J."/>
        </authorList>
    </citation>
    <scope>NUCLEOTIDE SEQUENCE</scope>
    <source>
        <strain evidence="1">Duluth1</strain>
        <tissue evidence="1">Whole animal</tissue>
    </source>
</reference>
<gene>
    <name evidence="1" type="ORF">DPMN_041878</name>
</gene>
<dbReference type="AlphaFoldDB" id="A0A9D4CZE6"/>
<keyword evidence="2" id="KW-1185">Reference proteome</keyword>
<evidence type="ECO:0008006" key="3">
    <source>
        <dbReference type="Google" id="ProtNLM"/>
    </source>
</evidence>
<dbReference type="Pfam" id="PF13450">
    <property type="entry name" value="NAD_binding_8"/>
    <property type="match status" value="1"/>
</dbReference>
<evidence type="ECO:0000313" key="2">
    <source>
        <dbReference type="Proteomes" id="UP000828390"/>
    </source>
</evidence>
<dbReference type="EMBL" id="JAIWYP010000011">
    <property type="protein sequence ID" value="KAH3735359.1"/>
    <property type="molecule type" value="Genomic_DNA"/>
</dbReference>
<protein>
    <recommendedName>
        <fullName evidence="3">Flavin-containing monooxygenase</fullName>
    </recommendedName>
</protein>
<sequence>MDGKKPRVCIIGAGPAGMAALYQMKLNVADQINVECYEKQETSGGLWNYTWRTGMPYDDGVLWF</sequence>
<accession>A0A9D4CZE6</accession>